<gene>
    <name evidence="2" type="ORF">ACFQMA_22510</name>
</gene>
<organism evidence="2 3">
    <name type="scientific">Halosimplex aquaticum</name>
    <dbReference type="NCBI Taxonomy" id="3026162"/>
    <lineage>
        <taxon>Archaea</taxon>
        <taxon>Methanobacteriati</taxon>
        <taxon>Methanobacteriota</taxon>
        <taxon>Stenosarchaea group</taxon>
        <taxon>Halobacteria</taxon>
        <taxon>Halobacteriales</taxon>
        <taxon>Haloarculaceae</taxon>
        <taxon>Halosimplex</taxon>
    </lineage>
</organism>
<keyword evidence="3" id="KW-1185">Reference proteome</keyword>
<reference evidence="2 3" key="1">
    <citation type="journal article" date="2019" name="Int. J. Syst. Evol. Microbiol.">
        <title>The Global Catalogue of Microorganisms (GCM) 10K type strain sequencing project: providing services to taxonomists for standard genome sequencing and annotation.</title>
        <authorList>
            <consortium name="The Broad Institute Genomics Platform"/>
            <consortium name="The Broad Institute Genome Sequencing Center for Infectious Disease"/>
            <person name="Wu L."/>
            <person name="Ma J."/>
        </authorList>
    </citation>
    <scope>NUCLEOTIDE SEQUENCE [LARGE SCALE GENOMIC DNA]</scope>
    <source>
        <strain evidence="2 3">XZYJT29</strain>
    </source>
</reference>
<comment type="caution">
    <text evidence="2">The sequence shown here is derived from an EMBL/GenBank/DDBJ whole genome shotgun (WGS) entry which is preliminary data.</text>
</comment>
<name>A0ABD5YA85_9EURY</name>
<dbReference type="Proteomes" id="UP001596432">
    <property type="component" value="Unassembled WGS sequence"/>
</dbReference>
<feature type="compositionally biased region" description="Polar residues" evidence="1">
    <location>
        <begin position="16"/>
        <end position="39"/>
    </location>
</feature>
<evidence type="ECO:0000313" key="3">
    <source>
        <dbReference type="Proteomes" id="UP001596432"/>
    </source>
</evidence>
<dbReference type="GeneID" id="78822942"/>
<dbReference type="RefSeq" id="WP_274323654.1">
    <property type="nucleotide sequence ID" value="NZ_CP118158.1"/>
</dbReference>
<feature type="compositionally biased region" description="Basic and acidic residues" evidence="1">
    <location>
        <begin position="1"/>
        <end position="15"/>
    </location>
</feature>
<dbReference type="AlphaFoldDB" id="A0ABD5YA85"/>
<dbReference type="InterPro" id="IPR012340">
    <property type="entry name" value="NA-bd_OB-fold"/>
</dbReference>
<evidence type="ECO:0000256" key="1">
    <source>
        <dbReference type="SAM" id="MobiDB-lite"/>
    </source>
</evidence>
<evidence type="ECO:0000313" key="2">
    <source>
        <dbReference type="EMBL" id="MFC7142594.1"/>
    </source>
</evidence>
<feature type="region of interest" description="Disordered" evidence="1">
    <location>
        <begin position="515"/>
        <end position="608"/>
    </location>
</feature>
<dbReference type="EMBL" id="JBHTAS010000001">
    <property type="protein sequence ID" value="MFC7142594.1"/>
    <property type="molecule type" value="Genomic_DNA"/>
</dbReference>
<accession>A0ABD5YA85</accession>
<protein>
    <submittedName>
        <fullName evidence="2">Uncharacterized protein</fullName>
    </submittedName>
</protein>
<proteinExistence type="predicted"/>
<feature type="compositionally biased region" description="Basic and acidic residues" evidence="1">
    <location>
        <begin position="583"/>
        <end position="608"/>
    </location>
</feature>
<dbReference type="SUPFAM" id="SSF50249">
    <property type="entry name" value="Nucleic acid-binding proteins"/>
    <property type="match status" value="1"/>
</dbReference>
<sequence length="608" mass="67624">MPSDDDSGRSTECDHNTISSTDNDDATQSRLTRTANWVSDTIRGVAGPSVDDSTVSDDDLPRSPYVRRYLGLDSPDSVDDDTPPEWFADRLETGTNPEECYGWFDGQPMEPSRSDERRVSVNQTGMPADSLSEPDQVQSASDYIIESAAKLTDSTGDQLVGVASSADDSISDGRLESRIQHYSPLVPLETLDSRTRRLREMKLIPDDEQILCEAEGLETRDLEVTFPDGTSVPLSHVVSDPGAYSRSSIPGIENRLALEAEIKKVSESINGPGYTTGAAAVIDRHMDSLAVFRMAHETSLPERREAKLEETKQKTMQRVRDRAEPLRTLHEWFPDKVDPVCKLARRILSDEFPHAHEINKSRVTIAAQLAECVLDGQSLDSALFTVADQEKHDPTNVLKIGNITYTNTETTNGYVTTQGRVKRVYYPDNPKIKFGFILEDDSGWAYVAIWNPSEREITRSTSDPNDVDGEVVVSRKCFMEPNEGDLVRLTDFRKTAFQDRPSLNSRWESEIHILESAESSTETNPRPATPQRVGRSSSTAKDGAPIPRSPAANYSGEISTRWPAPSQMEQIIATELSDVADQNEIREATESSHQNQARDSEPLEMIRT</sequence>
<dbReference type="Gene3D" id="2.40.50.140">
    <property type="entry name" value="Nucleic acid-binding proteins"/>
    <property type="match status" value="1"/>
</dbReference>
<feature type="compositionally biased region" description="Polar residues" evidence="1">
    <location>
        <begin position="517"/>
        <end position="526"/>
    </location>
</feature>
<feature type="region of interest" description="Disordered" evidence="1">
    <location>
        <begin position="1"/>
        <end position="84"/>
    </location>
</feature>